<evidence type="ECO:0000313" key="1">
    <source>
        <dbReference type="EMBL" id="KRL94556.1"/>
    </source>
</evidence>
<proteinExistence type="predicted"/>
<comment type="caution">
    <text evidence="1">The sequence shown here is derived from an EMBL/GenBank/DDBJ whole genome shotgun (WGS) entry which is preliminary data.</text>
</comment>
<dbReference type="Proteomes" id="UP000051580">
    <property type="component" value="Unassembled WGS sequence"/>
</dbReference>
<evidence type="ECO:0000313" key="2">
    <source>
        <dbReference type="Proteomes" id="UP000051580"/>
    </source>
</evidence>
<dbReference type="PATRIC" id="fig|1423753.3.peg.394"/>
<accession>A0A0R1UN28</accession>
<dbReference type="EMBL" id="AZFS01000058">
    <property type="protein sequence ID" value="KRL94556.1"/>
    <property type="molecule type" value="Genomic_DNA"/>
</dbReference>
<dbReference type="AlphaFoldDB" id="A0A0R1UN28"/>
<reference evidence="1 2" key="1">
    <citation type="journal article" date="2015" name="Genome Announc.">
        <title>Expanding the biotechnology potential of lactobacilli through comparative genomics of 213 strains and associated genera.</title>
        <authorList>
            <person name="Sun Z."/>
            <person name="Harris H.M."/>
            <person name="McCann A."/>
            <person name="Guo C."/>
            <person name="Argimon S."/>
            <person name="Zhang W."/>
            <person name="Yang X."/>
            <person name="Jeffery I.B."/>
            <person name="Cooney J.C."/>
            <person name="Kagawa T.F."/>
            <person name="Liu W."/>
            <person name="Song Y."/>
            <person name="Salvetti E."/>
            <person name="Wrobel A."/>
            <person name="Rasinkangas P."/>
            <person name="Parkhill J."/>
            <person name="Rea M.C."/>
            <person name="O'Sullivan O."/>
            <person name="Ritari J."/>
            <person name="Douillard F.P."/>
            <person name="Paul Ross R."/>
            <person name="Yang R."/>
            <person name="Briner A.E."/>
            <person name="Felis G.E."/>
            <person name="de Vos W.M."/>
            <person name="Barrangou R."/>
            <person name="Klaenhammer T.R."/>
            <person name="Caufield P.W."/>
            <person name="Cui Y."/>
            <person name="Zhang H."/>
            <person name="O'Toole P.W."/>
        </authorList>
    </citation>
    <scope>NUCLEOTIDE SEQUENCE [LARGE SCALE GENOMIC DNA]</scope>
    <source>
        <strain evidence="1 2">DSM 16381</strain>
    </source>
</reference>
<sequence length="50" mass="5578">MRLKGMTKPTSVDDLELDFTPLDWLGTMLATCKYGGQGCSTTRKSQSHRD</sequence>
<protein>
    <submittedName>
        <fullName evidence="1">Uncharacterized protein</fullName>
    </submittedName>
</protein>
<keyword evidence="2" id="KW-1185">Reference proteome</keyword>
<dbReference type="RefSeq" id="WP_157059862.1">
    <property type="nucleotide sequence ID" value="NZ_AZFS01000058.1"/>
</dbReference>
<dbReference type="STRING" id="1423753.FD28_GL000378"/>
<name>A0A0R1UN28_9LACO</name>
<gene>
    <name evidence="1" type="ORF">FD28_GL000378</name>
</gene>
<organism evidence="1 2">
    <name type="scientific">Levilactobacillus hammesii DSM 16381</name>
    <dbReference type="NCBI Taxonomy" id="1423753"/>
    <lineage>
        <taxon>Bacteria</taxon>
        <taxon>Bacillati</taxon>
        <taxon>Bacillota</taxon>
        <taxon>Bacilli</taxon>
        <taxon>Lactobacillales</taxon>
        <taxon>Lactobacillaceae</taxon>
        <taxon>Levilactobacillus</taxon>
    </lineage>
</organism>